<dbReference type="CDD" id="cd24022">
    <property type="entry name" value="ASKHA_NBD_ParM_R1-like"/>
    <property type="match status" value="1"/>
</dbReference>
<reference evidence="4 5" key="1">
    <citation type="submission" date="2024-02" db="EMBL/GenBank/DDBJ databases">
        <title>Expansion and revision of Xanthobacter and proposal of Roseixanthobacter gen. nov.</title>
        <authorList>
            <person name="Soltysiak M.P.M."/>
            <person name="Jalihal A."/>
            <person name="Ory A."/>
            <person name="Chrisophersen C."/>
            <person name="Lee A.D."/>
            <person name="Boulton J."/>
            <person name="Springer M."/>
        </authorList>
    </citation>
    <scope>NUCLEOTIDE SEQUENCE [LARGE SCALE GENOMIC DNA]</scope>
    <source>
        <strain evidence="4 5">CB5</strain>
    </source>
</reference>
<feature type="region of interest" description="Disordered" evidence="1">
    <location>
        <begin position="1"/>
        <end position="33"/>
    </location>
</feature>
<keyword evidence="5" id="KW-1185">Reference proteome</keyword>
<dbReference type="Gene3D" id="3.30.420.40">
    <property type="match status" value="2"/>
</dbReference>
<evidence type="ECO:0000313" key="5">
    <source>
        <dbReference type="Proteomes" id="UP001604043"/>
    </source>
</evidence>
<accession>A0ABW6ZR71</accession>
<comment type="caution">
    <text evidence="4">The sequence shown here is derived from an EMBL/GenBank/DDBJ whole genome shotgun (WGS) entry which is preliminary data.</text>
</comment>
<gene>
    <name evidence="4" type="ORF">V5F30_24925</name>
</gene>
<evidence type="ECO:0000259" key="3">
    <source>
        <dbReference type="Pfam" id="PF21522"/>
    </source>
</evidence>
<dbReference type="Pfam" id="PF06406">
    <property type="entry name" value="StbA_N"/>
    <property type="match status" value="1"/>
</dbReference>
<dbReference type="Pfam" id="PF21522">
    <property type="entry name" value="MreB-like_C"/>
    <property type="match status" value="1"/>
</dbReference>
<organism evidence="4 5">
    <name type="scientific">Xanthobacter aminoxidans</name>
    <dbReference type="NCBI Taxonomy" id="186280"/>
    <lineage>
        <taxon>Bacteria</taxon>
        <taxon>Pseudomonadati</taxon>
        <taxon>Pseudomonadota</taxon>
        <taxon>Alphaproteobacteria</taxon>
        <taxon>Hyphomicrobiales</taxon>
        <taxon>Xanthobacteraceae</taxon>
        <taxon>Xanthobacter</taxon>
    </lineage>
</organism>
<dbReference type="SUPFAM" id="SSF53067">
    <property type="entry name" value="Actin-like ATPase domain"/>
    <property type="match status" value="2"/>
</dbReference>
<dbReference type="InterPro" id="IPR056367">
    <property type="entry name" value="ASKHA_NBD_ParM_R1-like"/>
</dbReference>
<protein>
    <submittedName>
        <fullName evidence="4">ParM/StbA family protein</fullName>
    </submittedName>
</protein>
<evidence type="ECO:0000313" key="4">
    <source>
        <dbReference type="EMBL" id="MFG1255479.1"/>
    </source>
</evidence>
<dbReference type="InterPro" id="IPR009440">
    <property type="entry name" value="ParM/StbA_N"/>
</dbReference>
<proteinExistence type="predicted"/>
<feature type="domain" description="Actin homologue MreB-like C-terminal" evidence="3">
    <location>
        <begin position="268"/>
        <end position="393"/>
    </location>
</feature>
<name>A0ABW6ZR71_9HYPH</name>
<sequence>MPMTQVEAKGSARKPGVGKAAPPRAAKKETPDVNIPVTAIEGEVADLSTAPKPVALPGPALCVAVDDGHSETKIAYLRDGVSGPIVTTSFPSRTARGLIEVDAHGGAGANAYRTYDEEERVGGGDGDIIMIVPRGRNAEETGDNRTQDYPTSDRNRALVHHALHLVAPKGAQVRIGTTLPYSDFHQPVTGAHNVRLIEAKKANIAKPVRLIDRKSLANLPLPYEVADHGVYSEGVAAFFDCMLNLEDGALSLNAPFCERFDYVQSFAVVDVGGKTTDIVYGTWSGNPEDQPMINIAQSESLKAGVLDAADDLESLIKNQFNVRSVVDRENALVKRKVPIYGELRDIGSLVDAAIKPLATRIREAVYRHAEDGSGLAYVIFVGGGSVLLQQHLEVLFDASLVYVPPEPRFSNARGVLKIMLAEGDGADH</sequence>
<evidence type="ECO:0000256" key="1">
    <source>
        <dbReference type="SAM" id="MobiDB-lite"/>
    </source>
</evidence>
<dbReference type="Proteomes" id="UP001604043">
    <property type="component" value="Unassembled WGS sequence"/>
</dbReference>
<evidence type="ECO:0000259" key="2">
    <source>
        <dbReference type="Pfam" id="PF06406"/>
    </source>
</evidence>
<dbReference type="InterPro" id="IPR043129">
    <property type="entry name" value="ATPase_NBD"/>
</dbReference>
<dbReference type="RefSeq" id="WP_394010371.1">
    <property type="nucleotide sequence ID" value="NZ_JBAFUR010000011.1"/>
</dbReference>
<dbReference type="EMBL" id="JBAFUR010000011">
    <property type="protein sequence ID" value="MFG1255479.1"/>
    <property type="molecule type" value="Genomic_DNA"/>
</dbReference>
<dbReference type="InterPro" id="IPR049067">
    <property type="entry name" value="MreB-like_C"/>
</dbReference>
<feature type="domain" description="Plasmid segregation protein ParM/StbA N-terminal" evidence="2">
    <location>
        <begin position="148"/>
        <end position="215"/>
    </location>
</feature>